<dbReference type="GeneID" id="17494377"/>
<reference evidence="1 2" key="1">
    <citation type="journal article" date="2013" name="Biol. Control">
        <title>Discovery and molecular characterization of an ambisense densovirus from South American populations of Solenopsis invicta.</title>
        <authorList>
            <person name="Valles S.M."/>
            <person name="Shoemaker D."/>
            <person name="Wurm Y."/>
            <person name="Strong C.A."/>
            <person name="Varone L."/>
            <person name="Becnel J.J."/>
            <person name="Shirk P.D."/>
        </authorList>
    </citation>
    <scope>NUCLEOTIDE SEQUENCE [LARGE SCALE GENOMIC DNA]</scope>
    <source>
        <strain evidence="1">SiDNV-Arg</strain>
    </source>
</reference>
<dbReference type="OrthoDB" id="35048at10239"/>
<dbReference type="EMBL" id="KC991097">
    <property type="protein sequence ID" value="AGZ03693.1"/>
    <property type="molecule type" value="Genomic_DNA"/>
</dbReference>
<name>U5TQZ7_9VIRU</name>
<accession>U5TQZ7</accession>
<protein>
    <submittedName>
        <fullName evidence="1">NS2</fullName>
    </submittedName>
</protein>
<dbReference type="RefSeq" id="YP_008766861.1">
    <property type="nucleotide sequence ID" value="NC_022748.1"/>
</dbReference>
<dbReference type="Proteomes" id="UP000163580">
    <property type="component" value="Segment"/>
</dbReference>
<evidence type="ECO:0000313" key="2">
    <source>
        <dbReference type="Proteomes" id="UP000163580"/>
    </source>
</evidence>
<organism evidence="1 2">
    <name type="scientific">Solenopsis invicta densovirus</name>
    <dbReference type="NCBI Taxonomy" id="1414671"/>
    <lineage>
        <taxon>Viruses</taxon>
        <taxon>Monodnaviria</taxon>
        <taxon>Shotokuvirae</taxon>
        <taxon>Cossaviricota</taxon>
        <taxon>Quintoviricetes</taxon>
        <taxon>Piccovirales</taxon>
        <taxon>Parvoviridae</taxon>
        <taxon>Densovirinae</taxon>
        <taxon>Scindoambidensovirus</taxon>
        <taxon>Scindoambidensovirus hymenopteran1</taxon>
    </lineage>
</organism>
<proteinExistence type="predicted"/>
<sequence>MTELAVAPLQRLYLQLKEKNLQWSPKNLENLWFGVNTLMEDRNLTTHSDYDTLKGIYQKIITNWKFYDKEWSADTYEKLLDKLSVTLANTLATCISQEMKNSVQECFDDFLNSQSVILEKCSSGSMKETTSTSSMIVPTLMDSAGATSSEPKTFDEIFERQCEDTGISPKWMNSTGRTLSYTSLCKNGKAIHKFGLEEDYKDLRIVMKVYDGRICKENPDRYWLGKIKEMDVTCNSKSDTAKTVEGLFIREHRRLGKRGATMKTIEERGNYQRKDPNLSGYRRRYIPY</sequence>
<dbReference type="KEGG" id="vg:17494377"/>
<evidence type="ECO:0000313" key="1">
    <source>
        <dbReference type="EMBL" id="AGZ03693.1"/>
    </source>
</evidence>
<keyword evidence="2" id="KW-1185">Reference proteome</keyword>